<dbReference type="EMBL" id="AY812020">
    <property type="protein sequence ID" value="AAX27909.1"/>
    <property type="molecule type" value="mRNA"/>
</dbReference>
<feature type="chain" id="PRO_5004254005" evidence="1">
    <location>
        <begin position="28"/>
        <end position="56"/>
    </location>
</feature>
<reference evidence="2" key="2">
    <citation type="journal article" date="2006" name="PLoS Pathog.">
        <title>New perspectives on host-parasite interplay by comparative transcriptomic and proteomic analyses of Schistosoma japonicum.</title>
        <authorList>
            <person name="Liu F."/>
            <person name="Lu J."/>
            <person name="Hu W."/>
            <person name="Wang S.Y."/>
            <person name="Cui S.J."/>
            <person name="Chi M."/>
            <person name="Yan Q."/>
            <person name="Wang X.R."/>
            <person name="Song H.D."/>
            <person name="Xu X.N."/>
            <person name="Wang J.J."/>
            <person name="Zhang X.L."/>
            <person name="Zhang X."/>
            <person name="Wang Z.Q."/>
            <person name="Xue C.L."/>
            <person name="Brindley P.J."/>
            <person name="McManus D.P."/>
            <person name="Yang P.Y."/>
            <person name="Feng Z."/>
            <person name="Chen Z."/>
            <person name="Han Z.G."/>
        </authorList>
    </citation>
    <scope>NUCLEOTIDE SEQUENCE</scope>
</reference>
<evidence type="ECO:0000256" key="1">
    <source>
        <dbReference type="SAM" id="SignalP"/>
    </source>
</evidence>
<evidence type="ECO:0000313" key="2">
    <source>
        <dbReference type="EMBL" id="AAX27909.1"/>
    </source>
</evidence>
<accession>Q5BXG6</accession>
<reference evidence="2" key="1">
    <citation type="submission" date="2005-03" db="EMBL/GenBank/DDBJ databases">
        <authorList>
            <person name="Han Z."/>
        </authorList>
    </citation>
    <scope>NUCLEOTIDE SEQUENCE</scope>
</reference>
<protein>
    <submittedName>
        <fullName evidence="2">Uncharacterized protein</fullName>
    </submittedName>
</protein>
<proteinExistence type="evidence at transcript level"/>
<keyword evidence="1" id="KW-0732">Signal</keyword>
<name>Q5BXG6_SCHJA</name>
<organism evidence="2">
    <name type="scientific">Schistosoma japonicum</name>
    <name type="common">Blood fluke</name>
    <dbReference type="NCBI Taxonomy" id="6182"/>
    <lineage>
        <taxon>Eukaryota</taxon>
        <taxon>Metazoa</taxon>
        <taxon>Spiralia</taxon>
        <taxon>Lophotrochozoa</taxon>
        <taxon>Platyhelminthes</taxon>
        <taxon>Trematoda</taxon>
        <taxon>Digenea</taxon>
        <taxon>Strigeidida</taxon>
        <taxon>Schistosomatoidea</taxon>
        <taxon>Schistosomatidae</taxon>
        <taxon>Schistosoma</taxon>
    </lineage>
</organism>
<sequence>MVVMVFLSFKMIMSFLTVNWLMQLNRCGRNVGITNYFLLLIHVKPNLWANCSIHQM</sequence>
<dbReference type="AlphaFoldDB" id="Q5BXG6"/>
<feature type="signal peptide" evidence="1">
    <location>
        <begin position="1"/>
        <end position="27"/>
    </location>
</feature>